<organism evidence="2 3">
    <name type="scientific">Lentinula detonsa</name>
    <dbReference type="NCBI Taxonomy" id="2804962"/>
    <lineage>
        <taxon>Eukaryota</taxon>
        <taxon>Fungi</taxon>
        <taxon>Dikarya</taxon>
        <taxon>Basidiomycota</taxon>
        <taxon>Agaricomycotina</taxon>
        <taxon>Agaricomycetes</taxon>
        <taxon>Agaricomycetidae</taxon>
        <taxon>Agaricales</taxon>
        <taxon>Marasmiineae</taxon>
        <taxon>Omphalotaceae</taxon>
        <taxon>Lentinula</taxon>
    </lineage>
</organism>
<keyword evidence="1" id="KW-1133">Transmembrane helix</keyword>
<accession>A0AA38PNV8</accession>
<evidence type="ECO:0000313" key="2">
    <source>
        <dbReference type="EMBL" id="KAJ3978571.1"/>
    </source>
</evidence>
<keyword evidence="1" id="KW-0472">Membrane</keyword>
<protein>
    <submittedName>
        <fullName evidence="2">Uncharacterized protein</fullName>
    </submittedName>
</protein>
<comment type="caution">
    <text evidence="2">The sequence shown here is derived from an EMBL/GenBank/DDBJ whole genome shotgun (WGS) entry which is preliminary data.</text>
</comment>
<dbReference type="Proteomes" id="UP001163850">
    <property type="component" value="Unassembled WGS sequence"/>
</dbReference>
<dbReference type="InterPro" id="IPR036259">
    <property type="entry name" value="MFS_trans_sf"/>
</dbReference>
<dbReference type="EMBL" id="MU802996">
    <property type="protein sequence ID" value="KAJ3978571.1"/>
    <property type="molecule type" value="Genomic_DNA"/>
</dbReference>
<evidence type="ECO:0000313" key="3">
    <source>
        <dbReference type="Proteomes" id="UP001163850"/>
    </source>
</evidence>
<gene>
    <name evidence="2" type="ORF">F5890DRAFT_1560102</name>
</gene>
<sequence>MSNPKPWMISPLVTTVSQLSLILYNPIMSLEAVDVRQTDEDSTGWLIASFLNIYLQSHLHFWKTLVIAAMTNIVGSTIIITLPPFSVFVVALFINGIGACIYNASFATYTAYFDEGPAMSLLFAAFGVHFYLFPLIPSLNLRAWVRLVHSLHH</sequence>
<dbReference type="SUPFAM" id="SSF103473">
    <property type="entry name" value="MFS general substrate transporter"/>
    <property type="match status" value="1"/>
</dbReference>
<dbReference type="Gene3D" id="1.20.1250.20">
    <property type="entry name" value="MFS general substrate transporter like domains"/>
    <property type="match status" value="1"/>
</dbReference>
<feature type="transmembrane region" description="Helical" evidence="1">
    <location>
        <begin position="61"/>
        <end position="80"/>
    </location>
</feature>
<dbReference type="AlphaFoldDB" id="A0AA38PNV8"/>
<evidence type="ECO:0000256" key="1">
    <source>
        <dbReference type="SAM" id="Phobius"/>
    </source>
</evidence>
<keyword evidence="1" id="KW-0812">Transmembrane</keyword>
<feature type="transmembrane region" description="Helical" evidence="1">
    <location>
        <begin position="118"/>
        <end position="136"/>
    </location>
</feature>
<name>A0AA38PNV8_9AGAR</name>
<proteinExistence type="predicted"/>
<reference evidence="2" key="1">
    <citation type="submission" date="2022-08" db="EMBL/GenBank/DDBJ databases">
        <authorList>
            <consortium name="DOE Joint Genome Institute"/>
            <person name="Min B."/>
            <person name="Riley R."/>
            <person name="Sierra-Patev S."/>
            <person name="Naranjo-Ortiz M."/>
            <person name="Looney B."/>
            <person name="Konkel Z."/>
            <person name="Slot J.C."/>
            <person name="Sakamoto Y."/>
            <person name="Steenwyk J.L."/>
            <person name="Rokas A."/>
            <person name="Carro J."/>
            <person name="Camarero S."/>
            <person name="Ferreira P."/>
            <person name="Molpeceres G."/>
            <person name="Ruiz-Duenas F.J."/>
            <person name="Serrano A."/>
            <person name="Henrissat B."/>
            <person name="Drula E."/>
            <person name="Hughes K.W."/>
            <person name="Mata J.L."/>
            <person name="Ishikawa N.K."/>
            <person name="Vargas-Isla R."/>
            <person name="Ushijima S."/>
            <person name="Smith C.A."/>
            <person name="Ahrendt S."/>
            <person name="Andreopoulos W."/>
            <person name="He G."/>
            <person name="Labutti K."/>
            <person name="Lipzen A."/>
            <person name="Ng V."/>
            <person name="Sandor L."/>
            <person name="Barry K."/>
            <person name="Martinez A.T."/>
            <person name="Xiao Y."/>
            <person name="Gibbons J.G."/>
            <person name="Terashima K."/>
            <person name="Hibbett D.S."/>
            <person name="Grigoriev I.V."/>
        </authorList>
    </citation>
    <scope>NUCLEOTIDE SEQUENCE</scope>
    <source>
        <strain evidence="2">TFB7829</strain>
    </source>
</reference>
<feature type="transmembrane region" description="Helical" evidence="1">
    <location>
        <begin position="87"/>
        <end position="112"/>
    </location>
</feature>